<dbReference type="KEGG" id="lrs:PX52LOC_04238"/>
<name>A0A5C1AFB5_9BACT</name>
<accession>A0A5C1AFB5</accession>
<dbReference type="AlphaFoldDB" id="A0A5C1AFB5"/>
<dbReference type="Proteomes" id="UP000324974">
    <property type="component" value="Chromosome"/>
</dbReference>
<gene>
    <name evidence="1" type="ORF">PX52LOC_04238</name>
</gene>
<evidence type="ECO:0000313" key="2">
    <source>
        <dbReference type="Proteomes" id="UP000324974"/>
    </source>
</evidence>
<evidence type="ECO:0000313" key="1">
    <source>
        <dbReference type="EMBL" id="QEL17255.1"/>
    </source>
</evidence>
<keyword evidence="2" id="KW-1185">Reference proteome</keyword>
<organism evidence="1 2">
    <name type="scientific">Limnoglobus roseus</name>
    <dbReference type="NCBI Taxonomy" id="2598579"/>
    <lineage>
        <taxon>Bacteria</taxon>
        <taxon>Pseudomonadati</taxon>
        <taxon>Planctomycetota</taxon>
        <taxon>Planctomycetia</taxon>
        <taxon>Gemmatales</taxon>
        <taxon>Gemmataceae</taxon>
        <taxon>Limnoglobus</taxon>
    </lineage>
</organism>
<dbReference type="EMBL" id="CP042425">
    <property type="protein sequence ID" value="QEL17255.1"/>
    <property type="molecule type" value="Genomic_DNA"/>
</dbReference>
<protein>
    <submittedName>
        <fullName evidence="1">Uncharacterized protein</fullName>
    </submittedName>
</protein>
<sequence length="112" mass="11614">MPGNDAQWAVTFSGCVALNVSGFSVGDTVSFAIARGVPATIHALNKAYLGESFDNVPAVGNRESRIPPGLPSRLLREASRVEGEGLLGQGLCVRQLPLGDCLLVVGDEFGCG</sequence>
<proteinExistence type="predicted"/>
<reference evidence="2" key="1">
    <citation type="submission" date="2019-08" db="EMBL/GenBank/DDBJ databases">
        <title>Limnoglobus roseus gen. nov., sp. nov., a novel freshwater planctomycete with a giant genome from the family Gemmataceae.</title>
        <authorList>
            <person name="Kulichevskaya I.S."/>
            <person name="Naumoff D.G."/>
            <person name="Miroshnikov K."/>
            <person name="Ivanova A."/>
            <person name="Philippov D.A."/>
            <person name="Hakobyan A."/>
            <person name="Rijpstra I.C."/>
            <person name="Sinninghe Damste J.S."/>
            <person name="Liesack W."/>
            <person name="Dedysh S.N."/>
        </authorList>
    </citation>
    <scope>NUCLEOTIDE SEQUENCE [LARGE SCALE GENOMIC DNA]</scope>
    <source>
        <strain evidence="2">PX52</strain>
    </source>
</reference>